<reference evidence="2" key="1">
    <citation type="submission" date="2017-09" db="EMBL/GenBank/DDBJ databases">
        <title>Depth-based differentiation of microbial function through sediment-hosted aquifers and enrichment of novel symbionts in the deep terrestrial subsurface.</title>
        <authorList>
            <person name="Probst A.J."/>
            <person name="Ladd B."/>
            <person name="Jarett J.K."/>
            <person name="Geller-Mcgrath D.E."/>
            <person name="Sieber C.M.K."/>
            <person name="Emerson J.B."/>
            <person name="Anantharaman K."/>
            <person name="Thomas B.C."/>
            <person name="Malmstrom R."/>
            <person name="Stieglmeier M."/>
            <person name="Klingl A."/>
            <person name="Woyke T."/>
            <person name="Ryan C.M."/>
            <person name="Banfield J.F."/>
        </authorList>
    </citation>
    <scope>NUCLEOTIDE SEQUENCE [LARGE SCALE GENOMIC DNA]</scope>
</reference>
<evidence type="ECO:0008006" key="3">
    <source>
        <dbReference type="Google" id="ProtNLM"/>
    </source>
</evidence>
<dbReference type="Proteomes" id="UP000231263">
    <property type="component" value="Unassembled WGS sequence"/>
</dbReference>
<organism evidence="1 2">
    <name type="scientific">Candidatus Uhrbacteria bacterium CG_4_9_14_3_um_filter_41_35</name>
    <dbReference type="NCBI Taxonomy" id="1975034"/>
    <lineage>
        <taxon>Bacteria</taxon>
        <taxon>Candidatus Uhriibacteriota</taxon>
    </lineage>
</organism>
<name>A0A2M7XF96_9BACT</name>
<dbReference type="AlphaFoldDB" id="A0A2M7XF96"/>
<comment type="caution">
    <text evidence="1">The sequence shown here is derived from an EMBL/GenBank/DDBJ whole genome shotgun (WGS) entry which is preliminary data.</text>
</comment>
<evidence type="ECO:0000313" key="1">
    <source>
        <dbReference type="EMBL" id="PJA46543.1"/>
    </source>
</evidence>
<proteinExistence type="predicted"/>
<accession>A0A2M7XF96</accession>
<gene>
    <name evidence="1" type="ORF">CO173_02135</name>
</gene>
<sequence>MITAILSSRLFTVFTFGLTLIFIFSLPLKIESQTSYLPFVDSVQISTTAYSANENPMVLSSVGSTTTFHINGVVSDQNGWTDISTVTASLYRSGVGSWCTANNNNCYFHPACMFSNSTGTIRSFDCAIEVANYAEPTDSGSIYSAETWNANVIVEDLSALTGTNSTTNELLSLLSVSTTNSIDYGNMPVNQTSTSSATLIITNRGNVNIDVTIASDGMTCTVGSLPAYLQKWDLADVDYTSMQKTLGATGQLAGLNLLKQTSSQTASTGTLYWRIKIPYGVAGGVCSGATYISASQI</sequence>
<evidence type="ECO:0000313" key="2">
    <source>
        <dbReference type="Proteomes" id="UP000231263"/>
    </source>
</evidence>
<protein>
    <recommendedName>
        <fullName evidence="3">DUF11 domain-containing protein</fullName>
    </recommendedName>
</protein>
<dbReference type="EMBL" id="PFWT01000009">
    <property type="protein sequence ID" value="PJA46543.1"/>
    <property type="molecule type" value="Genomic_DNA"/>
</dbReference>